<dbReference type="Gene3D" id="1.10.150.240">
    <property type="entry name" value="Putative phosphatase, domain 2"/>
    <property type="match status" value="1"/>
</dbReference>
<dbReference type="InterPro" id="IPR011951">
    <property type="entry name" value="HAD-SF_hydro_IA_YjjG/PynA"/>
</dbReference>
<dbReference type="SFLD" id="SFLDG01129">
    <property type="entry name" value="C1.5:_HAD__Beta-PGM__Phosphata"/>
    <property type="match status" value="1"/>
</dbReference>
<dbReference type="Gene3D" id="3.40.50.1000">
    <property type="entry name" value="HAD superfamily/HAD-like"/>
    <property type="match status" value="1"/>
</dbReference>
<proteinExistence type="predicted"/>
<dbReference type="InterPro" id="IPR023198">
    <property type="entry name" value="PGP-like_dom2"/>
</dbReference>
<dbReference type="SFLD" id="SFLDG01135">
    <property type="entry name" value="C1.5.6:_HAD__Beta-PGM__Phospha"/>
    <property type="match status" value="1"/>
</dbReference>
<dbReference type="SFLD" id="SFLDS00003">
    <property type="entry name" value="Haloacid_Dehalogenase"/>
    <property type="match status" value="1"/>
</dbReference>
<gene>
    <name evidence="1" type="ORF">FVF61_11510</name>
</gene>
<reference evidence="1 2" key="1">
    <citation type="submission" date="2019-08" db="EMBL/GenBank/DDBJ databases">
        <title>Formosa sediminis sp. nov., isolated from marine sediment.</title>
        <authorList>
            <person name="Cao W.R."/>
        </authorList>
    </citation>
    <scope>NUCLEOTIDE SEQUENCE [LARGE SCALE GENOMIC DNA]</scope>
    <source>
        <strain evidence="1 2">1494</strain>
    </source>
</reference>
<dbReference type="PANTHER" id="PTHR47478:SF1">
    <property type="entry name" value="PYRIMIDINE 5'-NUCLEOTIDASE YJJG"/>
    <property type="match status" value="1"/>
</dbReference>
<dbReference type="Proteomes" id="UP000324550">
    <property type="component" value="Unassembled WGS sequence"/>
</dbReference>
<dbReference type="NCBIfam" id="TIGR01549">
    <property type="entry name" value="HAD-SF-IA-v1"/>
    <property type="match status" value="1"/>
</dbReference>
<sequence length="229" mass="26808">MKIKGIKDVFFDLDHTLWDFDKNSALTFNKIFKMHDVAVDLNEFLSHYEPINLDYWKLYREEKIDKASLRYNRLNDTFNKISFRADSTLIDKLSIDYIAYLTSFNHLFDDTLEVLNYLKPKYNLHIITNGFQEVQESKLKNSNIHHFFKSVTDSEQVGVKKPNPKIFNHALKKVNANPKTSIMIGDNLEADIFGALGIGMEAIYFNYLKDPTQQQVNQINNLNELKLFL</sequence>
<dbReference type="SUPFAM" id="SSF56784">
    <property type="entry name" value="HAD-like"/>
    <property type="match status" value="1"/>
</dbReference>
<protein>
    <submittedName>
        <fullName evidence="1">Noncanonical pyrimidine nucleotidase, YjjG family</fullName>
    </submittedName>
</protein>
<dbReference type="GO" id="GO:0008253">
    <property type="term" value="F:5'-nucleotidase activity"/>
    <property type="evidence" value="ECO:0007669"/>
    <property type="project" value="InterPro"/>
</dbReference>
<evidence type="ECO:0000313" key="2">
    <source>
        <dbReference type="Proteomes" id="UP000324550"/>
    </source>
</evidence>
<dbReference type="NCBIfam" id="TIGR02254">
    <property type="entry name" value="YjjG_YfnB"/>
    <property type="match status" value="1"/>
</dbReference>
<dbReference type="OrthoDB" id="9802350at2"/>
<dbReference type="InterPro" id="IPR052550">
    <property type="entry name" value="Pyrimidine_5'-ntase_YjjG"/>
</dbReference>
<dbReference type="InterPro" id="IPR006439">
    <property type="entry name" value="HAD-SF_hydro_IA"/>
</dbReference>
<dbReference type="RefSeq" id="WP_148456549.1">
    <property type="nucleotide sequence ID" value="NZ_VSFC01000052.1"/>
</dbReference>
<dbReference type="InterPro" id="IPR023214">
    <property type="entry name" value="HAD_sf"/>
</dbReference>
<comment type="caution">
    <text evidence="1">The sequence shown here is derived from an EMBL/GenBank/DDBJ whole genome shotgun (WGS) entry which is preliminary data.</text>
</comment>
<organism evidence="1 2">
    <name type="scientific">Formosa maritima</name>
    <dbReference type="NCBI Taxonomy" id="2592046"/>
    <lineage>
        <taxon>Bacteria</taxon>
        <taxon>Pseudomonadati</taxon>
        <taxon>Bacteroidota</taxon>
        <taxon>Flavobacteriia</taxon>
        <taxon>Flavobacteriales</taxon>
        <taxon>Flavobacteriaceae</taxon>
        <taxon>Formosa</taxon>
    </lineage>
</organism>
<keyword evidence="2" id="KW-1185">Reference proteome</keyword>
<dbReference type="AlphaFoldDB" id="A0A5D0G2V8"/>
<name>A0A5D0G2V8_9FLAO</name>
<dbReference type="Pfam" id="PF00702">
    <property type="entry name" value="Hydrolase"/>
    <property type="match status" value="1"/>
</dbReference>
<dbReference type="InterPro" id="IPR036412">
    <property type="entry name" value="HAD-like_sf"/>
</dbReference>
<evidence type="ECO:0000313" key="1">
    <source>
        <dbReference type="EMBL" id="TYA53266.1"/>
    </source>
</evidence>
<dbReference type="PANTHER" id="PTHR47478">
    <property type="match status" value="1"/>
</dbReference>
<accession>A0A5D0G2V8</accession>
<dbReference type="EMBL" id="VSFC01000052">
    <property type="protein sequence ID" value="TYA53266.1"/>
    <property type="molecule type" value="Genomic_DNA"/>
</dbReference>